<dbReference type="Proteomes" id="UP000233556">
    <property type="component" value="Unassembled WGS sequence"/>
</dbReference>
<evidence type="ECO:0000313" key="15">
    <source>
        <dbReference type="Proteomes" id="UP000233556"/>
    </source>
</evidence>
<evidence type="ECO:0000256" key="8">
    <source>
        <dbReference type="ARBA" id="ARBA00022840"/>
    </source>
</evidence>
<keyword evidence="11 13" id="KW-0206">Cytoskeleton</keyword>
<keyword evidence="15" id="KW-1185">Reference proteome</keyword>
<evidence type="ECO:0000256" key="4">
    <source>
        <dbReference type="ARBA" id="ARBA00022490"/>
    </source>
</evidence>
<dbReference type="InterPro" id="IPR008467">
    <property type="entry name" value="Dynein1_light_intermed_chain"/>
</dbReference>
<evidence type="ECO:0000256" key="12">
    <source>
        <dbReference type="ARBA" id="ARBA00037133"/>
    </source>
</evidence>
<dbReference type="PANTHER" id="PTHR12688:SF1">
    <property type="entry name" value="CYTOPLASMIC DYNEIN 1 LIGHT INTERMEDIATE CHAIN 2"/>
    <property type="match status" value="1"/>
</dbReference>
<evidence type="ECO:0000256" key="11">
    <source>
        <dbReference type="ARBA" id="ARBA00023212"/>
    </source>
</evidence>
<reference evidence="15" key="2">
    <citation type="submission" date="2017-12" db="EMBL/GenBank/DDBJ databases">
        <title>Genome sequence of the Bar-tailed Godwit (Limosa lapponica baueri).</title>
        <authorList>
            <person name="Lima N.C.B."/>
            <person name="Parody-Merino A.M."/>
            <person name="Battley P.F."/>
            <person name="Fidler A.E."/>
            <person name="Prosdocimi F."/>
        </authorList>
    </citation>
    <scope>NUCLEOTIDE SEQUENCE [LARGE SCALE GENOMIC DNA]</scope>
</reference>
<keyword evidence="4 13" id="KW-0963">Cytoplasm</keyword>
<sequence length="99" mass="11215">MAIASAFNCSSKLHPVDVCPISSCFEILTIIEKLYLTSFSLMKRQSFPSCCRPAGWDNEKKIAILHENFTTVKPEDAYEDFIVKPPVRKVKRGKFFPAS</sequence>
<gene>
    <name evidence="14" type="ORF">llap_22970</name>
</gene>
<dbReference type="GO" id="GO:0005874">
    <property type="term" value="C:microtubule"/>
    <property type="evidence" value="ECO:0007669"/>
    <property type="project" value="UniProtKB-KW"/>
</dbReference>
<evidence type="ECO:0000256" key="13">
    <source>
        <dbReference type="RuleBase" id="RU366047"/>
    </source>
</evidence>
<accession>A0A2I0SYT9</accession>
<dbReference type="GO" id="GO:0007018">
    <property type="term" value="P:microtubule-based movement"/>
    <property type="evidence" value="ECO:0007669"/>
    <property type="project" value="InterPro"/>
</dbReference>
<dbReference type="OrthoDB" id="27603at2759"/>
<keyword evidence="3" id="KW-0488">Methylation</keyword>
<dbReference type="GO" id="GO:0000226">
    <property type="term" value="P:microtubule cytoskeleton organization"/>
    <property type="evidence" value="ECO:0007669"/>
    <property type="project" value="TreeGrafter"/>
</dbReference>
<proteinExistence type="inferred from homology"/>
<evidence type="ECO:0000256" key="2">
    <source>
        <dbReference type="ARBA" id="ARBA00022448"/>
    </source>
</evidence>
<dbReference type="GO" id="GO:0005524">
    <property type="term" value="F:ATP binding"/>
    <property type="evidence" value="ECO:0007669"/>
    <property type="project" value="UniProtKB-KW"/>
</dbReference>
<keyword evidence="6 13" id="KW-0493">Microtubule</keyword>
<comment type="subunit">
    <text evidence="13">Homodimer. The cytoplasmic dynein 1 complex consists of two catalytic heavy chains (HCs) and a number of non-catalytic subunits presented by intermediate chains (ICs).</text>
</comment>
<keyword evidence="9 13" id="KW-0243">Dynein</keyword>
<dbReference type="PANTHER" id="PTHR12688">
    <property type="entry name" value="DYNEIN LIGHT INTERMEDIATE CHAIN"/>
    <property type="match status" value="1"/>
</dbReference>
<evidence type="ECO:0000256" key="3">
    <source>
        <dbReference type="ARBA" id="ARBA00022481"/>
    </source>
</evidence>
<evidence type="ECO:0000256" key="10">
    <source>
        <dbReference type="ARBA" id="ARBA00023175"/>
    </source>
</evidence>
<dbReference type="GO" id="GO:0005813">
    <property type="term" value="C:centrosome"/>
    <property type="evidence" value="ECO:0007669"/>
    <property type="project" value="TreeGrafter"/>
</dbReference>
<keyword evidence="5" id="KW-0597">Phosphoprotein</keyword>
<keyword evidence="10 13" id="KW-0505">Motor protein</keyword>
<keyword evidence="7 13" id="KW-0547">Nucleotide-binding</keyword>
<organism evidence="14 15">
    <name type="scientific">Limosa lapponica baueri</name>
    <dbReference type="NCBI Taxonomy" id="1758121"/>
    <lineage>
        <taxon>Eukaryota</taxon>
        <taxon>Metazoa</taxon>
        <taxon>Chordata</taxon>
        <taxon>Craniata</taxon>
        <taxon>Vertebrata</taxon>
        <taxon>Euteleostomi</taxon>
        <taxon>Archelosauria</taxon>
        <taxon>Archosauria</taxon>
        <taxon>Dinosauria</taxon>
        <taxon>Saurischia</taxon>
        <taxon>Theropoda</taxon>
        <taxon>Coelurosauria</taxon>
        <taxon>Aves</taxon>
        <taxon>Neognathae</taxon>
        <taxon>Neoaves</taxon>
        <taxon>Charadriiformes</taxon>
        <taxon>Scolopacidae</taxon>
        <taxon>Limosa</taxon>
    </lineage>
</organism>
<dbReference type="GO" id="GO:0045504">
    <property type="term" value="F:dynein heavy chain binding"/>
    <property type="evidence" value="ECO:0007669"/>
    <property type="project" value="TreeGrafter"/>
</dbReference>
<protein>
    <recommendedName>
        <fullName evidence="13">Dynein light intermediate chain</fullName>
    </recommendedName>
</protein>
<dbReference type="EMBL" id="KZ537650">
    <property type="protein sequence ID" value="PKU26726.1"/>
    <property type="molecule type" value="Genomic_DNA"/>
</dbReference>
<evidence type="ECO:0000256" key="6">
    <source>
        <dbReference type="ARBA" id="ARBA00022701"/>
    </source>
</evidence>
<dbReference type="GO" id="GO:0005868">
    <property type="term" value="C:cytoplasmic dynein complex"/>
    <property type="evidence" value="ECO:0007669"/>
    <property type="project" value="UniProtKB-UniRule"/>
</dbReference>
<evidence type="ECO:0000256" key="7">
    <source>
        <dbReference type="ARBA" id="ARBA00022741"/>
    </source>
</evidence>
<evidence type="ECO:0000256" key="1">
    <source>
        <dbReference type="ARBA" id="ARBA00004245"/>
    </source>
</evidence>
<comment type="function">
    <text evidence="12 13">Acts as one of several non-catalytic accessory components of the cytoplasmic dynein 1 complex that are thought to be involved in linking dynein to cargos and to adapter proteins that regulate dynein function. Cytoplasmic dynein 1 acts as a motor for the intracellular retrograde motility of vesicles and organelles along microtubules. May play a role in binding dynein to membranous organelles or chromosomes.</text>
</comment>
<keyword evidence="8 13" id="KW-0067">ATP-binding</keyword>
<dbReference type="InterPro" id="IPR022780">
    <property type="entry name" value="Dynein_light_int_chain"/>
</dbReference>
<evidence type="ECO:0000313" key="14">
    <source>
        <dbReference type="EMBL" id="PKU26726.1"/>
    </source>
</evidence>
<comment type="subcellular location">
    <subcellularLocation>
        <location evidence="1 13">Cytoplasm</location>
        <location evidence="1 13">Cytoskeleton</location>
    </subcellularLocation>
</comment>
<reference evidence="15" key="1">
    <citation type="submission" date="2017-11" db="EMBL/GenBank/DDBJ databases">
        <authorList>
            <person name="Lima N.C."/>
            <person name="Parody-Merino A.M."/>
            <person name="Battley P.F."/>
            <person name="Fidler A.E."/>
            <person name="Prosdocimi F."/>
        </authorList>
    </citation>
    <scope>NUCLEOTIDE SEQUENCE [LARGE SCALE GENOMIC DNA]</scope>
</reference>
<keyword evidence="2 13" id="KW-0813">Transport</keyword>
<dbReference type="AlphaFoldDB" id="A0A2I0SYT9"/>
<comment type="similarity">
    <text evidence="13">Belongs to the dynein light intermediate chain family.</text>
</comment>
<evidence type="ECO:0000256" key="5">
    <source>
        <dbReference type="ARBA" id="ARBA00022553"/>
    </source>
</evidence>
<name>A0A2I0SYT9_LIMLA</name>
<dbReference type="Pfam" id="PF05783">
    <property type="entry name" value="DLIC"/>
    <property type="match status" value="1"/>
</dbReference>
<evidence type="ECO:0000256" key="9">
    <source>
        <dbReference type="ARBA" id="ARBA00023017"/>
    </source>
</evidence>